<dbReference type="GO" id="GO:0006508">
    <property type="term" value="P:proteolysis"/>
    <property type="evidence" value="ECO:0007669"/>
    <property type="project" value="InterPro"/>
</dbReference>
<dbReference type="AlphaFoldDB" id="A0A357VN05"/>
<feature type="domain" description="Metalloprotease TldD/E C-terminal" evidence="1">
    <location>
        <begin position="228"/>
        <end position="430"/>
    </location>
</feature>
<evidence type="ECO:0000313" key="3">
    <source>
        <dbReference type="Proteomes" id="UP000264445"/>
    </source>
</evidence>
<evidence type="ECO:0000259" key="1">
    <source>
        <dbReference type="Pfam" id="PF19289"/>
    </source>
</evidence>
<dbReference type="SUPFAM" id="SSF111283">
    <property type="entry name" value="Putative modulator of DNA gyrase, PmbA/TldD"/>
    <property type="match status" value="1"/>
</dbReference>
<dbReference type="InterPro" id="IPR045569">
    <property type="entry name" value="Metalloprtase-TldD/E_C"/>
</dbReference>
<name>A0A357VN05_9THEO</name>
<organism evidence="2 3">
    <name type="scientific">Caldanaerobacter subterraneus</name>
    <dbReference type="NCBI Taxonomy" id="911092"/>
    <lineage>
        <taxon>Bacteria</taxon>
        <taxon>Bacillati</taxon>
        <taxon>Bacillota</taxon>
        <taxon>Clostridia</taxon>
        <taxon>Thermoanaerobacterales</taxon>
        <taxon>Thermoanaerobacteraceae</taxon>
        <taxon>Caldanaerobacter</taxon>
    </lineage>
</organism>
<accession>A0A357VN05</accession>
<dbReference type="RefSeq" id="WP_278428897.1">
    <property type="nucleotide sequence ID" value="NZ_DOLB01000072.1"/>
</dbReference>
<dbReference type="InterPro" id="IPR047657">
    <property type="entry name" value="PmbA"/>
</dbReference>
<dbReference type="Proteomes" id="UP000264445">
    <property type="component" value="Unassembled WGS sequence"/>
</dbReference>
<comment type="caution">
    <text evidence="2">The sequence shown here is derived from an EMBL/GenBank/DDBJ whole genome shotgun (WGS) entry which is preliminary data.</text>
</comment>
<dbReference type="GO" id="GO:0005829">
    <property type="term" value="C:cytosol"/>
    <property type="evidence" value="ECO:0007669"/>
    <property type="project" value="TreeGrafter"/>
</dbReference>
<dbReference type="PANTHER" id="PTHR43421:SF1">
    <property type="entry name" value="METALLOPROTEASE PMBA"/>
    <property type="match status" value="1"/>
</dbReference>
<proteinExistence type="predicted"/>
<dbReference type="GO" id="GO:0008237">
    <property type="term" value="F:metallopeptidase activity"/>
    <property type="evidence" value="ECO:0007669"/>
    <property type="project" value="InterPro"/>
</dbReference>
<reference evidence="2 3" key="1">
    <citation type="journal article" date="2018" name="Nat. Biotechnol.">
        <title>A standardized bacterial taxonomy based on genome phylogeny substantially revises the tree of life.</title>
        <authorList>
            <person name="Parks D.H."/>
            <person name="Chuvochina M."/>
            <person name="Waite D.W."/>
            <person name="Rinke C."/>
            <person name="Skarshewski A."/>
            <person name="Chaumeil P.A."/>
            <person name="Hugenholtz P."/>
        </authorList>
    </citation>
    <scope>NUCLEOTIDE SEQUENCE [LARGE SCALE GENOMIC DNA]</scope>
    <source>
        <strain evidence="2">UBA12544</strain>
    </source>
</reference>
<evidence type="ECO:0000313" key="2">
    <source>
        <dbReference type="EMBL" id="HBT49021.1"/>
    </source>
</evidence>
<dbReference type="PANTHER" id="PTHR43421">
    <property type="entry name" value="METALLOPROTEASE PMBA"/>
    <property type="match status" value="1"/>
</dbReference>
<gene>
    <name evidence="2" type="ORF">DEA61_04080</name>
</gene>
<dbReference type="Pfam" id="PF19289">
    <property type="entry name" value="PmbA_TldD_3rd"/>
    <property type="match status" value="1"/>
</dbReference>
<dbReference type="EMBL" id="DOLB01000072">
    <property type="protein sequence ID" value="HBT49021.1"/>
    <property type="molecule type" value="Genomic_DNA"/>
</dbReference>
<dbReference type="InterPro" id="IPR035068">
    <property type="entry name" value="TldD/PmbA_N"/>
</dbReference>
<dbReference type="InterPro" id="IPR036059">
    <property type="entry name" value="TldD/PmbA_sf"/>
</dbReference>
<protein>
    <submittedName>
        <fullName evidence="2">Peptidase</fullName>
    </submittedName>
</protein>
<dbReference type="Gene3D" id="3.30.2290.10">
    <property type="entry name" value="PmbA/TldD superfamily"/>
    <property type="match status" value="1"/>
</dbReference>
<sequence>MMSPREIVKYSLEALNKAGAQKSQVNLTFTEKREVNLEANEFTMLRTTFDTDIALTAIKDNKKGTISINKSDRQSIDSVANDVILVAEASPEDEANDIAKYQPSKVFSSGDRTPDLEMMYHRMKELLKQIKEKYPKIILIEAFLYHEYKESYFANSNGVDYVSNQGVYNFFAMFSSKDQEKTSSFNYTSFSLKNLDKELLSCGTLDILLKQLEEQTTTRPVEGKFVGDVIISPDAVNDILDFLTRSLSDNAIISGTSIYKDKLGKQIASPLLTVYSHPVSEEIYNGYFVTKDGYEAQNITIIDKGVLKNFLLSLYGSKKTGLKYAYNDGGAFVIEKGETALDDMIRSVKKGILLMRFSGGYPSDSGDFSGVAKNSYLIEDGKIKYPISETMISGNIAEMLINITAISKEQVNFGWQALPWISVKGVTISGK</sequence>